<feature type="compositionally biased region" description="Basic and acidic residues" evidence="1">
    <location>
        <begin position="43"/>
        <end position="52"/>
    </location>
</feature>
<feature type="region of interest" description="Disordered" evidence="1">
    <location>
        <begin position="1"/>
        <end position="54"/>
    </location>
</feature>
<sequence>MIVAKESYRGEEDASIDLSDDRYPHDEEAEETLSLCDLPGYSDESKCDDYSKQDQSASFDNEDTLFEFFSDDFSVSDSAYSGSDSIIFCGKLIPYKQPCDSQNKGRIASEKISGKNRQFRTKSQSFDARKSPTIDARGREITCARTKRGVKNFDSLSIALPKNPEYIKRKRCCKLKKYDLQAERAMILQSSPTKSRWFLFLFGSARLPKEMELSDMRTRQRRSSRPAMFRSPDERKVARGRSGKKTTVHELWKVLKALVMGCRSNDQNAAVKGSFRPFHSSDAGKSIL</sequence>
<dbReference type="AlphaFoldDB" id="A0A6J1H6W9"/>
<feature type="region of interest" description="Disordered" evidence="1">
    <location>
        <begin position="213"/>
        <end position="244"/>
    </location>
</feature>
<evidence type="ECO:0000256" key="1">
    <source>
        <dbReference type="SAM" id="MobiDB-lite"/>
    </source>
</evidence>
<dbReference type="Proteomes" id="UP000504609">
    <property type="component" value="Unplaced"/>
</dbReference>
<accession>A0A6J1H6W9</accession>
<protein>
    <submittedName>
        <fullName evidence="3">Uncharacterized protein LOC111460743</fullName>
    </submittedName>
</protein>
<evidence type="ECO:0000313" key="2">
    <source>
        <dbReference type="Proteomes" id="UP000504609"/>
    </source>
</evidence>
<gene>
    <name evidence="3" type="primary">LOC111460743</name>
</gene>
<evidence type="ECO:0000313" key="3">
    <source>
        <dbReference type="RefSeq" id="XP_022959773.1"/>
    </source>
</evidence>
<feature type="compositionally biased region" description="Basic and acidic residues" evidence="1">
    <location>
        <begin position="1"/>
        <end position="12"/>
    </location>
</feature>
<dbReference type="PANTHER" id="PTHR34130:SF5">
    <property type="entry name" value="OS08G0243800 PROTEIN"/>
    <property type="match status" value="1"/>
</dbReference>
<dbReference type="PANTHER" id="PTHR34130">
    <property type="entry name" value="OS08G0243800 PROTEIN"/>
    <property type="match status" value="1"/>
</dbReference>
<name>A0A6J1H6W9_CUCMO</name>
<proteinExistence type="predicted"/>
<dbReference type="KEGG" id="cmos:111460743"/>
<organism evidence="2 3">
    <name type="scientific">Cucurbita moschata</name>
    <name type="common">Winter crookneck squash</name>
    <name type="synonym">Cucurbita pepo var. moschata</name>
    <dbReference type="NCBI Taxonomy" id="3662"/>
    <lineage>
        <taxon>Eukaryota</taxon>
        <taxon>Viridiplantae</taxon>
        <taxon>Streptophyta</taxon>
        <taxon>Embryophyta</taxon>
        <taxon>Tracheophyta</taxon>
        <taxon>Spermatophyta</taxon>
        <taxon>Magnoliopsida</taxon>
        <taxon>eudicotyledons</taxon>
        <taxon>Gunneridae</taxon>
        <taxon>Pentapetalae</taxon>
        <taxon>rosids</taxon>
        <taxon>fabids</taxon>
        <taxon>Cucurbitales</taxon>
        <taxon>Cucurbitaceae</taxon>
        <taxon>Cucurbiteae</taxon>
        <taxon>Cucurbita</taxon>
    </lineage>
</organism>
<keyword evidence="2" id="KW-1185">Reference proteome</keyword>
<reference evidence="3" key="1">
    <citation type="submission" date="2025-08" db="UniProtKB">
        <authorList>
            <consortium name="RefSeq"/>
        </authorList>
    </citation>
    <scope>IDENTIFICATION</scope>
    <source>
        <tissue evidence="3">Young leaves</tissue>
    </source>
</reference>
<dbReference type="GeneID" id="111460743"/>
<dbReference type="RefSeq" id="XP_022959773.1">
    <property type="nucleotide sequence ID" value="XM_023104005.1"/>
</dbReference>